<keyword evidence="5" id="KW-1185">Reference proteome</keyword>
<evidence type="ECO:0000259" key="3">
    <source>
        <dbReference type="PROSITE" id="PS01031"/>
    </source>
</evidence>
<dbReference type="Proteomes" id="UP000430120">
    <property type="component" value="Unassembled WGS sequence"/>
</dbReference>
<gene>
    <name evidence="4" type="ORF">F7Q92_09360</name>
</gene>
<dbReference type="PROSITE" id="PS01031">
    <property type="entry name" value="SHSP"/>
    <property type="match status" value="1"/>
</dbReference>
<dbReference type="CDD" id="cd06471">
    <property type="entry name" value="ACD_LpsHSP_like"/>
    <property type="match status" value="1"/>
</dbReference>
<comment type="caution">
    <text evidence="4">The sequence shown here is derived from an EMBL/GenBank/DDBJ whole genome shotgun (WGS) entry which is preliminary data.</text>
</comment>
<evidence type="ECO:0000256" key="1">
    <source>
        <dbReference type="PROSITE-ProRule" id="PRU00285"/>
    </source>
</evidence>
<reference evidence="4 5" key="1">
    <citation type="submission" date="2019-09" db="EMBL/GenBank/DDBJ databases">
        <title>Draft genome sequences of 48 bacterial type strains from the CCUG.</title>
        <authorList>
            <person name="Tunovic T."/>
            <person name="Pineiro-Iglesias B."/>
            <person name="Unosson C."/>
            <person name="Inganas E."/>
            <person name="Ohlen M."/>
            <person name="Cardew S."/>
            <person name="Jensie-Markopoulos S."/>
            <person name="Salva-Serra F."/>
            <person name="Jaen-Luchoro D."/>
            <person name="Karlsson R."/>
            <person name="Svensson-Stadler L."/>
            <person name="Chun J."/>
            <person name="Moore E."/>
        </authorList>
    </citation>
    <scope>NUCLEOTIDE SEQUENCE [LARGE SCALE GENOMIC DNA]</scope>
    <source>
        <strain evidence="4 5">CCUG 30977</strain>
    </source>
</reference>
<dbReference type="RefSeq" id="WP_151123886.1">
    <property type="nucleotide sequence ID" value="NZ_CP088081.1"/>
</dbReference>
<name>A0A643FFY2_IDEDE</name>
<evidence type="ECO:0000313" key="4">
    <source>
        <dbReference type="EMBL" id="KAB0583072.1"/>
    </source>
</evidence>
<protein>
    <submittedName>
        <fullName evidence="4">Hsp20/alpha crystallin family protein</fullName>
    </submittedName>
</protein>
<dbReference type="Pfam" id="PF00011">
    <property type="entry name" value="HSP20"/>
    <property type="match status" value="1"/>
</dbReference>
<dbReference type="InterPro" id="IPR031107">
    <property type="entry name" value="Small_HSP"/>
</dbReference>
<comment type="similarity">
    <text evidence="1 2">Belongs to the small heat shock protein (HSP20) family.</text>
</comment>
<accession>A0A643FFY2</accession>
<organism evidence="4 5">
    <name type="scientific">Ideonella dechloratans</name>
    <dbReference type="NCBI Taxonomy" id="36863"/>
    <lineage>
        <taxon>Bacteria</taxon>
        <taxon>Pseudomonadati</taxon>
        <taxon>Pseudomonadota</taxon>
        <taxon>Betaproteobacteria</taxon>
        <taxon>Burkholderiales</taxon>
        <taxon>Sphaerotilaceae</taxon>
        <taxon>Ideonella</taxon>
    </lineage>
</organism>
<evidence type="ECO:0000256" key="2">
    <source>
        <dbReference type="RuleBase" id="RU003616"/>
    </source>
</evidence>
<dbReference type="InterPro" id="IPR002068">
    <property type="entry name" value="A-crystallin/Hsp20_dom"/>
</dbReference>
<dbReference type="Gene3D" id="2.60.40.790">
    <property type="match status" value="1"/>
</dbReference>
<dbReference type="SUPFAM" id="SSF49764">
    <property type="entry name" value="HSP20-like chaperones"/>
    <property type="match status" value="1"/>
</dbReference>
<sequence length="145" mass="16170">MANLPNLPVSRTSLFDEFFRDMAPGFFVRPLHGDPLPQQIKVDVKEDAENFVVHAELPGVAKEDIHVTIDGPVVALSAEVKQLDEQKRDERVLRSERYFGSVSRSFQLPVDIDEARASAKYDAGVLTLTLPKKAATQGVRKLQID</sequence>
<dbReference type="AlphaFoldDB" id="A0A643FFY2"/>
<feature type="domain" description="SHSP" evidence="3">
    <location>
        <begin position="33"/>
        <end position="145"/>
    </location>
</feature>
<proteinExistence type="inferred from homology"/>
<dbReference type="InterPro" id="IPR008978">
    <property type="entry name" value="HSP20-like_chaperone"/>
</dbReference>
<dbReference type="EMBL" id="VZPB01000018">
    <property type="protein sequence ID" value="KAB0583072.1"/>
    <property type="molecule type" value="Genomic_DNA"/>
</dbReference>
<dbReference type="OrthoDB" id="9808910at2"/>
<evidence type="ECO:0000313" key="5">
    <source>
        <dbReference type="Proteomes" id="UP000430120"/>
    </source>
</evidence>
<dbReference type="PANTHER" id="PTHR11527">
    <property type="entry name" value="HEAT-SHOCK PROTEIN 20 FAMILY MEMBER"/>
    <property type="match status" value="1"/>
</dbReference>